<dbReference type="InterPro" id="IPR036412">
    <property type="entry name" value="HAD-like_sf"/>
</dbReference>
<name>A0ABU6MHP8_9BACI</name>
<dbReference type="SUPFAM" id="SSF56784">
    <property type="entry name" value="HAD-like"/>
    <property type="match status" value="1"/>
</dbReference>
<dbReference type="Proteomes" id="UP001341444">
    <property type="component" value="Unassembled WGS sequence"/>
</dbReference>
<proteinExistence type="predicted"/>
<dbReference type="EMBL" id="JARMAB010000008">
    <property type="protein sequence ID" value="MED1202787.1"/>
    <property type="molecule type" value="Genomic_DNA"/>
</dbReference>
<dbReference type="GO" id="GO:0050308">
    <property type="term" value="F:sugar-phosphatase activity"/>
    <property type="evidence" value="ECO:0007669"/>
    <property type="project" value="UniProtKB-EC"/>
</dbReference>
<dbReference type="NCBIfam" id="NF007806">
    <property type="entry name" value="PRK10513.1"/>
    <property type="match status" value="1"/>
</dbReference>
<keyword evidence="2" id="KW-1185">Reference proteome</keyword>
<sequence length="270" mass="30396">MYKLIAIDMDGTLLNDHHEVTPEVTEALHAAKKKGVKIVLCTGRPVGGVHRYLESLELNQEGDYVIAYNGALVQNTHTNEVVSELSLNYQDLKDLYELSLELDTTMQFFDSAHLYTPNQNISRYTVLESYMTQVPLCYRTLEEVPEDMVIPKVMFINEEEKLNNIIASIPPKFKEKYFMVRSSPFFYEILHPEVSKGNAVKQLASILGINREEIIAIGDNGNDLTMIEYAGCGVAMANAIPEVKKAANFHTMSNNENGVAYAIQELILNK</sequence>
<dbReference type="RefSeq" id="WP_066267612.1">
    <property type="nucleotide sequence ID" value="NZ_JARMAB010000008.1"/>
</dbReference>
<dbReference type="PANTHER" id="PTHR10000:SF8">
    <property type="entry name" value="HAD SUPERFAMILY HYDROLASE-LIKE, TYPE 3"/>
    <property type="match status" value="1"/>
</dbReference>
<dbReference type="EC" id="3.1.3.23" evidence="1"/>
<gene>
    <name evidence="1" type="primary">yidA</name>
    <name evidence="1" type="ORF">P4T90_06740</name>
</gene>
<dbReference type="InterPro" id="IPR023214">
    <property type="entry name" value="HAD_sf"/>
</dbReference>
<reference evidence="1 2" key="1">
    <citation type="submission" date="2023-03" db="EMBL/GenBank/DDBJ databases">
        <title>Bacillus Genome Sequencing.</title>
        <authorList>
            <person name="Dunlap C."/>
        </authorList>
    </citation>
    <scope>NUCLEOTIDE SEQUENCE [LARGE SCALE GENOMIC DNA]</scope>
    <source>
        <strain evidence="1 2">B-23453</strain>
    </source>
</reference>
<accession>A0ABU6MHP8</accession>
<dbReference type="SFLD" id="SFLDG01144">
    <property type="entry name" value="C2.B.4:_PGP_Like"/>
    <property type="match status" value="1"/>
</dbReference>
<dbReference type="PROSITE" id="PS01228">
    <property type="entry name" value="COF_1"/>
    <property type="match status" value="1"/>
</dbReference>
<dbReference type="NCBIfam" id="TIGR01484">
    <property type="entry name" value="HAD-SF-IIB"/>
    <property type="match status" value="1"/>
</dbReference>
<protein>
    <submittedName>
        <fullName evidence="1">Sugar-phosphatase</fullName>
        <ecNumber evidence="1">3.1.3.23</ecNumber>
    </submittedName>
</protein>
<dbReference type="PANTHER" id="PTHR10000">
    <property type="entry name" value="PHOSPHOSERINE PHOSPHATASE"/>
    <property type="match status" value="1"/>
</dbReference>
<dbReference type="Pfam" id="PF08282">
    <property type="entry name" value="Hydrolase_3"/>
    <property type="match status" value="1"/>
</dbReference>
<dbReference type="InterPro" id="IPR000150">
    <property type="entry name" value="Cof"/>
</dbReference>
<evidence type="ECO:0000313" key="2">
    <source>
        <dbReference type="Proteomes" id="UP001341444"/>
    </source>
</evidence>
<evidence type="ECO:0000313" key="1">
    <source>
        <dbReference type="EMBL" id="MED1202787.1"/>
    </source>
</evidence>
<dbReference type="InterPro" id="IPR006379">
    <property type="entry name" value="HAD-SF_hydro_IIB"/>
</dbReference>
<dbReference type="CDD" id="cd07516">
    <property type="entry name" value="HAD_Pase"/>
    <property type="match status" value="1"/>
</dbReference>
<dbReference type="NCBIfam" id="TIGR00099">
    <property type="entry name" value="Cof-subfamily"/>
    <property type="match status" value="1"/>
</dbReference>
<dbReference type="SFLD" id="SFLDG01140">
    <property type="entry name" value="C2.B:_Phosphomannomutase_and_P"/>
    <property type="match status" value="1"/>
</dbReference>
<dbReference type="PROSITE" id="PS01229">
    <property type="entry name" value="COF_2"/>
    <property type="match status" value="1"/>
</dbReference>
<dbReference type="Gene3D" id="3.30.1240.10">
    <property type="match status" value="1"/>
</dbReference>
<comment type="caution">
    <text evidence="1">The sequence shown here is derived from an EMBL/GenBank/DDBJ whole genome shotgun (WGS) entry which is preliminary data.</text>
</comment>
<keyword evidence="1" id="KW-0378">Hydrolase</keyword>
<dbReference type="SFLD" id="SFLDS00003">
    <property type="entry name" value="Haloacid_Dehalogenase"/>
    <property type="match status" value="1"/>
</dbReference>
<dbReference type="Gene3D" id="3.40.50.1000">
    <property type="entry name" value="HAD superfamily/HAD-like"/>
    <property type="match status" value="1"/>
</dbReference>
<organism evidence="1 2">
    <name type="scientific">Heyndrickxia acidicola</name>
    <dbReference type="NCBI Taxonomy" id="209389"/>
    <lineage>
        <taxon>Bacteria</taxon>
        <taxon>Bacillati</taxon>
        <taxon>Bacillota</taxon>
        <taxon>Bacilli</taxon>
        <taxon>Bacillales</taxon>
        <taxon>Bacillaceae</taxon>
        <taxon>Heyndrickxia</taxon>
    </lineage>
</organism>